<organism evidence="2">
    <name type="scientific">Hapalosiphon welwitschii UH IC-52-3</name>
    <dbReference type="NCBI Taxonomy" id="1524913"/>
    <lineage>
        <taxon>Bacteria</taxon>
        <taxon>Bacillati</taxon>
        <taxon>Cyanobacteriota</taxon>
        <taxon>Cyanophyceae</taxon>
        <taxon>Nostocales</taxon>
        <taxon>Hapalosiphonaceae</taxon>
        <taxon>Hapalosiphon</taxon>
    </lineage>
</organism>
<dbReference type="GO" id="GO:0008757">
    <property type="term" value="F:S-adenosylmethionine-dependent methyltransferase activity"/>
    <property type="evidence" value="ECO:0007669"/>
    <property type="project" value="InterPro"/>
</dbReference>
<dbReference type="CDD" id="cd02440">
    <property type="entry name" value="AdoMet_MTases"/>
    <property type="match status" value="1"/>
</dbReference>
<evidence type="ECO:0000259" key="1">
    <source>
        <dbReference type="Pfam" id="PF13847"/>
    </source>
</evidence>
<keyword evidence="2" id="KW-0489">Methyltransferase</keyword>
<dbReference type="Pfam" id="PF13847">
    <property type="entry name" value="Methyltransf_31"/>
    <property type="match status" value="1"/>
</dbReference>
<reference evidence="2" key="1">
    <citation type="journal article" date="2014" name="BMC Microbiol.">
        <title>Comparative analysis of hapalindole, ambiguine and welwitindolinone gene clusters and reconstitution of indole-isonitrile biosynthesis from cyanobacteria.</title>
        <authorList>
            <person name="Micallef M.L."/>
            <person name="Sharma D."/>
            <person name="Bunn B.M."/>
            <person name="Gerwick L."/>
            <person name="Viswanathan R."/>
            <person name="Moffitt M.C."/>
        </authorList>
    </citation>
    <scope>NUCLEOTIDE SEQUENCE</scope>
    <source>
        <strain evidence="2">UH IC-52-3</strain>
    </source>
</reference>
<dbReference type="InterPro" id="IPR025714">
    <property type="entry name" value="Methyltranfer_dom"/>
</dbReference>
<keyword evidence="2" id="KW-0808">Transferase</keyword>
<evidence type="ECO:0000313" key="2">
    <source>
        <dbReference type="EMBL" id="AIH14763.1"/>
    </source>
</evidence>
<dbReference type="AlphaFoldDB" id="A0A075XCL2"/>
<keyword evidence="2" id="KW-0830">Ubiquinone</keyword>
<dbReference type="SUPFAM" id="SSF53335">
    <property type="entry name" value="S-adenosyl-L-methionine-dependent methyltransferases"/>
    <property type="match status" value="1"/>
</dbReference>
<gene>
    <name evidence="2" type="primary">welM2</name>
</gene>
<dbReference type="Gene3D" id="3.40.50.150">
    <property type="entry name" value="Vaccinia Virus protein VP39"/>
    <property type="match status" value="1"/>
</dbReference>
<feature type="domain" description="Methyltransferase" evidence="1">
    <location>
        <begin position="48"/>
        <end position="152"/>
    </location>
</feature>
<name>A0A075XCL2_9CYAN</name>
<dbReference type="EMBL" id="KJ767017">
    <property type="protein sequence ID" value="AIH14763.1"/>
    <property type="molecule type" value="Genomic_DNA"/>
</dbReference>
<sequence length="256" mass="29726">MSVFPILTPHTPLFSSFYDYFLSVISLEDSWKEFQKKFLQSIPLHSHLLGMGCGSSQCAINVVQNRPDLHVTALDSSPEKVKQAQIMMRELGLEKQVKFIESMTLELPFNEVNFDYVYTINSVKYWKNQEKSITECLRVLKPGGKIFIIEVDQSYYYQDAFNWINQNHVLLPIKPILEIYYQIYIENRSINLDDAQELWSTLPLINKDAPHRILGTPLLVMSGTKQHYNYQLRAVKPKVDNDHDISGSFWCGKLLD</sequence>
<dbReference type="PANTHER" id="PTHR44068:SF11">
    <property type="entry name" value="GERANYL DIPHOSPHATE 2-C-METHYLTRANSFERASE"/>
    <property type="match status" value="1"/>
</dbReference>
<dbReference type="InterPro" id="IPR029063">
    <property type="entry name" value="SAM-dependent_MTases_sf"/>
</dbReference>
<dbReference type="GO" id="GO:0032259">
    <property type="term" value="P:methylation"/>
    <property type="evidence" value="ECO:0007669"/>
    <property type="project" value="UniProtKB-KW"/>
</dbReference>
<dbReference type="InterPro" id="IPR050447">
    <property type="entry name" value="Erg6_SMT_methyltransf"/>
</dbReference>
<dbReference type="PANTHER" id="PTHR44068">
    <property type="entry name" value="ZGC:194242"/>
    <property type="match status" value="1"/>
</dbReference>
<accession>A0A075XCL2</accession>
<proteinExistence type="predicted"/>
<protein>
    <submittedName>
        <fullName evidence="2">Ubiquinone/menaquinone methyltransferase</fullName>
    </submittedName>
</protein>